<dbReference type="InterPro" id="IPR011009">
    <property type="entry name" value="Kinase-like_dom_sf"/>
</dbReference>
<accession>A0AAD5CC44</accession>
<gene>
    <name evidence="8" type="ORF">M8C21_011584</name>
</gene>
<dbReference type="Gene3D" id="3.30.200.20">
    <property type="entry name" value="Phosphorylase Kinase, domain 1"/>
    <property type="match status" value="1"/>
</dbReference>
<reference evidence="8" key="1">
    <citation type="submission" date="2022-06" db="EMBL/GenBank/DDBJ databases">
        <title>Uncovering the hologenomic basis of an extraordinary plant invasion.</title>
        <authorList>
            <person name="Bieker V.C."/>
            <person name="Martin M.D."/>
            <person name="Gilbert T."/>
            <person name="Hodgins K."/>
            <person name="Battlay P."/>
            <person name="Petersen B."/>
            <person name="Wilson J."/>
        </authorList>
    </citation>
    <scope>NUCLEOTIDE SEQUENCE</scope>
    <source>
        <strain evidence="8">AA19_3_7</strain>
        <tissue evidence="8">Leaf</tissue>
    </source>
</reference>
<keyword evidence="2 5" id="KW-0547">Nucleotide-binding</keyword>
<feature type="domain" description="Protein kinase" evidence="7">
    <location>
        <begin position="90"/>
        <end position="141"/>
    </location>
</feature>
<evidence type="ECO:0000256" key="2">
    <source>
        <dbReference type="ARBA" id="ARBA00022741"/>
    </source>
</evidence>
<evidence type="ECO:0000313" key="8">
    <source>
        <dbReference type="EMBL" id="KAI7738937.1"/>
    </source>
</evidence>
<evidence type="ECO:0000313" key="9">
    <source>
        <dbReference type="Proteomes" id="UP001206925"/>
    </source>
</evidence>
<comment type="caution">
    <text evidence="8">The sequence shown here is derived from an EMBL/GenBank/DDBJ whole genome shotgun (WGS) entry which is preliminary data.</text>
</comment>
<dbReference type="PANTHER" id="PTHR47973">
    <property type="entry name" value="CYSTEINE-RICH RECEPTOR-LIKE PROTEIN KINASE 3"/>
    <property type="match status" value="1"/>
</dbReference>
<dbReference type="InterPro" id="IPR000719">
    <property type="entry name" value="Prot_kinase_dom"/>
</dbReference>
<keyword evidence="6" id="KW-0812">Transmembrane</keyword>
<keyword evidence="6" id="KW-0472">Membrane</keyword>
<name>A0AAD5CC44_AMBAR</name>
<feature type="non-terminal residue" evidence="8">
    <location>
        <position position="141"/>
    </location>
</feature>
<dbReference type="InterPro" id="IPR052059">
    <property type="entry name" value="CR_Ser/Thr_kinase"/>
</dbReference>
<feature type="transmembrane region" description="Helical" evidence="6">
    <location>
        <begin position="25"/>
        <end position="48"/>
    </location>
</feature>
<dbReference type="AlphaFoldDB" id="A0AAD5CC44"/>
<dbReference type="EMBL" id="JAMZMK010008694">
    <property type="protein sequence ID" value="KAI7738937.1"/>
    <property type="molecule type" value="Genomic_DNA"/>
</dbReference>
<dbReference type="GO" id="GO:0004672">
    <property type="term" value="F:protein kinase activity"/>
    <property type="evidence" value="ECO:0007669"/>
    <property type="project" value="InterPro"/>
</dbReference>
<dbReference type="GO" id="GO:0005524">
    <property type="term" value="F:ATP binding"/>
    <property type="evidence" value="ECO:0007669"/>
    <property type="project" value="UniProtKB-UniRule"/>
</dbReference>
<dbReference type="Proteomes" id="UP001206925">
    <property type="component" value="Unassembled WGS sequence"/>
</dbReference>
<keyword evidence="4 5" id="KW-0067">ATP-binding</keyword>
<dbReference type="PROSITE" id="PS00107">
    <property type="entry name" value="PROTEIN_KINASE_ATP"/>
    <property type="match status" value="1"/>
</dbReference>
<keyword evidence="1" id="KW-0808">Transferase</keyword>
<evidence type="ECO:0000256" key="1">
    <source>
        <dbReference type="ARBA" id="ARBA00022679"/>
    </source>
</evidence>
<sequence>MRYSDTNFLNPIPITGSSSNKARKIAIAVSVVSTVVVITVAFMIVLYIRKHRYIEYRRKGSYDVDKLAKILNHSSLNFKYSIVEKATEHWDDSNKLGQGGFGTVYKGVLADGREIAVKRLFFNYKFKAADFYNEVNIISSV</sequence>
<dbReference type="SUPFAM" id="SSF56112">
    <property type="entry name" value="Protein kinase-like (PK-like)"/>
    <property type="match status" value="1"/>
</dbReference>
<evidence type="ECO:0000256" key="3">
    <source>
        <dbReference type="ARBA" id="ARBA00022777"/>
    </source>
</evidence>
<dbReference type="PROSITE" id="PS50011">
    <property type="entry name" value="PROTEIN_KINASE_DOM"/>
    <property type="match status" value="1"/>
</dbReference>
<proteinExistence type="predicted"/>
<organism evidence="8 9">
    <name type="scientific">Ambrosia artemisiifolia</name>
    <name type="common">Common ragweed</name>
    <dbReference type="NCBI Taxonomy" id="4212"/>
    <lineage>
        <taxon>Eukaryota</taxon>
        <taxon>Viridiplantae</taxon>
        <taxon>Streptophyta</taxon>
        <taxon>Embryophyta</taxon>
        <taxon>Tracheophyta</taxon>
        <taxon>Spermatophyta</taxon>
        <taxon>Magnoliopsida</taxon>
        <taxon>eudicotyledons</taxon>
        <taxon>Gunneridae</taxon>
        <taxon>Pentapetalae</taxon>
        <taxon>asterids</taxon>
        <taxon>campanulids</taxon>
        <taxon>Asterales</taxon>
        <taxon>Asteraceae</taxon>
        <taxon>Asteroideae</taxon>
        <taxon>Heliantheae alliance</taxon>
        <taxon>Heliantheae</taxon>
        <taxon>Ambrosia</taxon>
    </lineage>
</organism>
<keyword evidence="9" id="KW-1185">Reference proteome</keyword>
<evidence type="ECO:0000259" key="7">
    <source>
        <dbReference type="PROSITE" id="PS50011"/>
    </source>
</evidence>
<evidence type="ECO:0000256" key="5">
    <source>
        <dbReference type="PROSITE-ProRule" id="PRU10141"/>
    </source>
</evidence>
<evidence type="ECO:0000256" key="4">
    <source>
        <dbReference type="ARBA" id="ARBA00022840"/>
    </source>
</evidence>
<protein>
    <recommendedName>
        <fullName evidence="7">Protein kinase domain-containing protein</fullName>
    </recommendedName>
</protein>
<keyword evidence="6" id="KW-1133">Transmembrane helix</keyword>
<feature type="binding site" evidence="5">
    <location>
        <position position="118"/>
    </location>
    <ligand>
        <name>ATP</name>
        <dbReference type="ChEBI" id="CHEBI:30616"/>
    </ligand>
</feature>
<evidence type="ECO:0000256" key="6">
    <source>
        <dbReference type="SAM" id="Phobius"/>
    </source>
</evidence>
<dbReference type="InterPro" id="IPR017441">
    <property type="entry name" value="Protein_kinase_ATP_BS"/>
</dbReference>
<keyword evidence="3" id="KW-0418">Kinase</keyword>